<dbReference type="NCBIfam" id="TIGR00710">
    <property type="entry name" value="efflux_Bcr_CflA"/>
    <property type="match status" value="1"/>
</dbReference>
<proteinExistence type="inferred from homology"/>
<dbReference type="PROSITE" id="PS00216">
    <property type="entry name" value="SUGAR_TRANSPORT_1"/>
    <property type="match status" value="1"/>
</dbReference>
<comment type="similarity">
    <text evidence="2">Belongs to the major facilitator superfamily. Bcr/CmlA family.</text>
</comment>
<feature type="transmembrane region" description="Helical" evidence="8">
    <location>
        <begin position="297"/>
        <end position="321"/>
    </location>
</feature>
<dbReference type="Gene3D" id="1.20.1720.10">
    <property type="entry name" value="Multidrug resistance protein D"/>
    <property type="match status" value="1"/>
</dbReference>
<dbReference type="GO" id="GO:0005886">
    <property type="term" value="C:plasma membrane"/>
    <property type="evidence" value="ECO:0007669"/>
    <property type="project" value="UniProtKB-SubCell"/>
</dbReference>
<dbReference type="SUPFAM" id="SSF103473">
    <property type="entry name" value="MFS general substrate transporter"/>
    <property type="match status" value="1"/>
</dbReference>
<feature type="domain" description="Major facilitator superfamily (MFS) profile" evidence="9">
    <location>
        <begin position="1"/>
        <end position="394"/>
    </location>
</feature>
<dbReference type="GO" id="GO:0042910">
    <property type="term" value="F:xenobiotic transmembrane transporter activity"/>
    <property type="evidence" value="ECO:0007669"/>
    <property type="project" value="InterPro"/>
</dbReference>
<keyword evidence="3" id="KW-0813">Transport</keyword>
<accession>A0A5N8W0R5</accession>
<evidence type="ECO:0000256" key="7">
    <source>
        <dbReference type="ARBA" id="ARBA00023136"/>
    </source>
</evidence>
<dbReference type="InterPro" id="IPR004812">
    <property type="entry name" value="Efflux_drug-R_Bcr/CmlA"/>
</dbReference>
<dbReference type="CDD" id="cd17320">
    <property type="entry name" value="MFS_MdfA_MDR_like"/>
    <property type="match status" value="1"/>
</dbReference>
<evidence type="ECO:0000256" key="4">
    <source>
        <dbReference type="ARBA" id="ARBA00022475"/>
    </source>
</evidence>
<evidence type="ECO:0000259" key="9">
    <source>
        <dbReference type="PROSITE" id="PS50850"/>
    </source>
</evidence>
<evidence type="ECO:0000313" key="11">
    <source>
        <dbReference type="Proteomes" id="UP000326979"/>
    </source>
</evidence>
<evidence type="ECO:0000256" key="2">
    <source>
        <dbReference type="ARBA" id="ARBA00006236"/>
    </source>
</evidence>
<dbReference type="InterPro" id="IPR036259">
    <property type="entry name" value="MFS_trans_sf"/>
</dbReference>
<feature type="transmembrane region" description="Helical" evidence="8">
    <location>
        <begin position="38"/>
        <end position="56"/>
    </location>
</feature>
<keyword evidence="7 8" id="KW-0472">Membrane</keyword>
<dbReference type="EMBL" id="VJZE01000063">
    <property type="protein sequence ID" value="MPY40662.1"/>
    <property type="molecule type" value="Genomic_DNA"/>
</dbReference>
<evidence type="ECO:0000313" key="10">
    <source>
        <dbReference type="EMBL" id="MPY40662.1"/>
    </source>
</evidence>
<name>A0A5N8W0R5_9ACTN</name>
<evidence type="ECO:0000256" key="1">
    <source>
        <dbReference type="ARBA" id="ARBA00004651"/>
    </source>
</evidence>
<evidence type="ECO:0000256" key="3">
    <source>
        <dbReference type="ARBA" id="ARBA00022448"/>
    </source>
</evidence>
<evidence type="ECO:0000256" key="6">
    <source>
        <dbReference type="ARBA" id="ARBA00022989"/>
    </source>
</evidence>
<keyword evidence="5 8" id="KW-0812">Transmembrane</keyword>
<feature type="transmembrane region" description="Helical" evidence="8">
    <location>
        <begin position="153"/>
        <end position="175"/>
    </location>
</feature>
<dbReference type="PANTHER" id="PTHR23502:SF132">
    <property type="entry name" value="POLYAMINE TRANSPORTER 2-RELATED"/>
    <property type="match status" value="1"/>
</dbReference>
<dbReference type="OrthoDB" id="9814303at2"/>
<feature type="transmembrane region" description="Helical" evidence="8">
    <location>
        <begin position="68"/>
        <end position="86"/>
    </location>
</feature>
<gene>
    <name evidence="10" type="ORF">FNH04_12320</name>
</gene>
<dbReference type="PANTHER" id="PTHR23502">
    <property type="entry name" value="MAJOR FACILITATOR SUPERFAMILY"/>
    <property type="match status" value="1"/>
</dbReference>
<dbReference type="AlphaFoldDB" id="A0A5N8W0R5"/>
<dbReference type="Pfam" id="PF07690">
    <property type="entry name" value="MFS_1"/>
    <property type="match status" value="1"/>
</dbReference>
<protein>
    <submittedName>
        <fullName evidence="10">Multidrug effflux MFS transporter</fullName>
    </submittedName>
</protein>
<comment type="caution">
    <text evidence="10">The sequence shown here is derived from an EMBL/GenBank/DDBJ whole genome shotgun (WGS) entry which is preliminary data.</text>
</comment>
<keyword evidence="4" id="KW-1003">Cell membrane</keyword>
<feature type="transmembrane region" description="Helical" evidence="8">
    <location>
        <begin position="241"/>
        <end position="259"/>
    </location>
</feature>
<evidence type="ECO:0000256" key="8">
    <source>
        <dbReference type="SAM" id="Phobius"/>
    </source>
</evidence>
<dbReference type="InterPro" id="IPR005829">
    <property type="entry name" value="Sugar_transporter_CS"/>
</dbReference>
<evidence type="ECO:0000256" key="5">
    <source>
        <dbReference type="ARBA" id="ARBA00022692"/>
    </source>
</evidence>
<feature type="transmembrane region" description="Helical" evidence="8">
    <location>
        <begin position="333"/>
        <end position="354"/>
    </location>
</feature>
<feature type="transmembrane region" description="Helical" evidence="8">
    <location>
        <begin position="360"/>
        <end position="381"/>
    </location>
</feature>
<dbReference type="Proteomes" id="UP000326979">
    <property type="component" value="Unassembled WGS sequence"/>
</dbReference>
<dbReference type="InterPro" id="IPR020846">
    <property type="entry name" value="MFS_dom"/>
</dbReference>
<dbReference type="FunFam" id="1.20.1720.10:FF:000005">
    <property type="entry name" value="Bcr/CflA family efflux transporter"/>
    <property type="match status" value="1"/>
</dbReference>
<feature type="transmembrane region" description="Helical" evidence="8">
    <location>
        <begin position="205"/>
        <end position="229"/>
    </location>
</feature>
<keyword evidence="6 8" id="KW-1133">Transmembrane helix</keyword>
<feature type="transmembrane region" description="Helical" evidence="8">
    <location>
        <begin position="271"/>
        <end position="291"/>
    </location>
</feature>
<dbReference type="GO" id="GO:1990961">
    <property type="term" value="P:xenobiotic detoxification by transmembrane export across the plasma membrane"/>
    <property type="evidence" value="ECO:0007669"/>
    <property type="project" value="InterPro"/>
</dbReference>
<feature type="transmembrane region" description="Helical" evidence="8">
    <location>
        <begin position="125"/>
        <end position="147"/>
    </location>
</feature>
<comment type="subcellular location">
    <subcellularLocation>
        <location evidence="1">Cell membrane</location>
        <topology evidence="1">Multi-pass membrane protein</topology>
    </subcellularLocation>
</comment>
<sequence length="394" mass="39470">MMLALALAYAVAPLATDMYLSALPRMMNDLGTEATGVQLTLTTFMVGLATGQLVIGPLSDRWGRRRPMLAGTAVSALAGVLCALAPSVEALVAARFVQGFSGAAGIVIARAVISDRAGGSGAARSFGVLMITGGVAPVVAPLVGGALVDPAGWRGIFVVLAGIAVLMFSGVLLLVPETLPARLRRGGGLVTTFRSMGGLLSDRGYVGYTLAYGFGFGVLFSYIAASPFVLQNVYGLSTGTYAVVFAANALGFTSTSAVNRRIVGRFGPRRLLRTGLTVMVTSCALLCGLATTGRLPLPAAAALVFVAASSLGLVAANATALATVRAPHAAGSASALLGALQYGLGAVVSPLVGLGGESTAVPMTVAMLTSACVAFCGGVLLTRGSLNPGAIDAS</sequence>
<reference evidence="10 11" key="1">
    <citation type="submission" date="2019-07" db="EMBL/GenBank/DDBJ databases">
        <title>New species of Amycolatopsis and Streptomyces.</title>
        <authorList>
            <person name="Duangmal K."/>
            <person name="Teo W.F.A."/>
            <person name="Lipun K."/>
        </authorList>
    </citation>
    <scope>NUCLEOTIDE SEQUENCE [LARGE SCALE GENOMIC DNA]</scope>
    <source>
        <strain evidence="10 11">TISTR 2346</strain>
    </source>
</reference>
<organism evidence="10 11">
    <name type="scientific">Streptomyces phyllanthi</name>
    <dbReference type="NCBI Taxonomy" id="1803180"/>
    <lineage>
        <taxon>Bacteria</taxon>
        <taxon>Bacillati</taxon>
        <taxon>Actinomycetota</taxon>
        <taxon>Actinomycetes</taxon>
        <taxon>Kitasatosporales</taxon>
        <taxon>Streptomycetaceae</taxon>
        <taxon>Streptomyces</taxon>
    </lineage>
</organism>
<dbReference type="InterPro" id="IPR011701">
    <property type="entry name" value="MFS"/>
</dbReference>
<feature type="transmembrane region" description="Helical" evidence="8">
    <location>
        <begin position="92"/>
        <end position="113"/>
    </location>
</feature>
<dbReference type="PROSITE" id="PS50850">
    <property type="entry name" value="MFS"/>
    <property type="match status" value="1"/>
</dbReference>
<keyword evidence="11" id="KW-1185">Reference proteome</keyword>